<evidence type="ECO:0000313" key="5">
    <source>
        <dbReference type="Proteomes" id="UP000516437"/>
    </source>
</evidence>
<dbReference type="AlphaFoldDB" id="A0A6A1WEJ7"/>
<dbReference type="PANTHER" id="PTHR11926:SF1494">
    <property type="entry name" value="FLAVONOL 3-O-GLUCOSYLTRANSFERASE UGT76E12-RELATED"/>
    <property type="match status" value="1"/>
</dbReference>
<reference evidence="3" key="1">
    <citation type="submission" date="2018-07" db="EMBL/GenBank/DDBJ databases">
        <authorList>
            <person name="Gao Z.-S."/>
            <person name="Jia H.-M."/>
            <person name="Jia H.-J."/>
            <person name="Cai Q.-L."/>
            <person name="Wang Y."/>
            <person name="Zhao H.-B."/>
        </authorList>
    </citation>
    <scope>NUCLEOTIDE SEQUENCE</scope>
    <source>
        <tissue evidence="3">Leaves</tissue>
    </source>
</reference>
<keyword evidence="5" id="KW-1185">Reference proteome</keyword>
<dbReference type="GO" id="GO:0080044">
    <property type="term" value="F:quercetin 7-O-glucosyltransferase activity"/>
    <property type="evidence" value="ECO:0007669"/>
    <property type="project" value="TreeGrafter"/>
</dbReference>
<keyword evidence="2" id="KW-0328">Glycosyltransferase</keyword>
<comment type="similarity">
    <text evidence="1">Belongs to the UDP-glycosyltransferase family.</text>
</comment>
<dbReference type="PANTHER" id="PTHR11926">
    <property type="entry name" value="GLUCOSYL/GLUCURONOSYL TRANSFERASES"/>
    <property type="match status" value="1"/>
</dbReference>
<accession>A0A6A1WEJ7</accession>
<dbReference type="EMBL" id="RXIC02000020">
    <property type="protein sequence ID" value="KAB1223674.1"/>
    <property type="molecule type" value="Genomic_DNA"/>
</dbReference>
<dbReference type="EMBL" id="RXIC02000020">
    <property type="protein sequence ID" value="KAB1223692.1"/>
    <property type="molecule type" value="Genomic_DNA"/>
</dbReference>
<dbReference type="Gene3D" id="3.40.50.2000">
    <property type="entry name" value="Glycogen Phosphorylase B"/>
    <property type="match status" value="3"/>
</dbReference>
<reference evidence="3" key="3">
    <citation type="submission" date="2019-09" db="EMBL/GenBank/DDBJ databases">
        <authorList>
            <person name="Gao Z."/>
        </authorList>
    </citation>
    <scope>NUCLEOTIDE SEQUENCE</scope>
    <source>
        <tissue evidence="3">Leaves</tissue>
    </source>
</reference>
<dbReference type="SUPFAM" id="SSF53756">
    <property type="entry name" value="UDP-Glycosyltransferase/glycogen phosphorylase"/>
    <property type="match status" value="1"/>
</dbReference>
<dbReference type="GO" id="GO:0080043">
    <property type="term" value="F:quercetin 3-O-glucosyltransferase activity"/>
    <property type="evidence" value="ECO:0007669"/>
    <property type="project" value="TreeGrafter"/>
</dbReference>
<sequence length="292" mass="33348">MAKKYNLVCVSFWTEPALVLTLYYHLDLLVKNCHFAYQDNHKDTIDYMSGVRAIEPKDLMSYIQATENISTVVHRIIYRVFNDVKKADFIVCNDVQALDSNSPLRGNYLIGNESPRARVRDNLSSCKRNLTLKEKQPIYAFGPVFPTRFTKNIVPTSLWSESNYTPWLHTKPHGSVLYISFGSYACVGRQDIVEIAYGLLLSGVNFIWVLRPDVVKSDETDFLPVGFEDKVKGKGLIVPWYRQIDVISHPTIGGVPKSLRVEFNIGKHMVRCSIVVFPYTDKPIHQQKISGR</sequence>
<evidence type="ECO:0000313" key="3">
    <source>
        <dbReference type="EMBL" id="KAB1223674.1"/>
    </source>
</evidence>
<protein>
    <submittedName>
        <fullName evidence="3">UDP-glycosyltransferase 86A1</fullName>
    </submittedName>
</protein>
<gene>
    <name evidence="4" type="ORF">CJ030_MR2G011695</name>
    <name evidence="3" type="ORF">CJ030_MR2G011713</name>
</gene>
<evidence type="ECO:0000256" key="1">
    <source>
        <dbReference type="ARBA" id="ARBA00009995"/>
    </source>
</evidence>
<dbReference type="Proteomes" id="UP000516437">
    <property type="component" value="Chromosome 2"/>
</dbReference>
<keyword evidence="3" id="KW-0808">Transferase</keyword>
<reference evidence="3 5" key="2">
    <citation type="journal article" date="2019" name="Plant Biotechnol. J.">
        <title>The red bayberry genome and genetic basis of sex determination.</title>
        <authorList>
            <person name="Jia H.M."/>
            <person name="Jia H.J."/>
            <person name="Cai Q.L."/>
            <person name="Wang Y."/>
            <person name="Zhao H.B."/>
            <person name="Yang W.F."/>
            <person name="Wang G.Y."/>
            <person name="Li Y.H."/>
            <person name="Zhan D.L."/>
            <person name="Shen Y.T."/>
            <person name="Niu Q.F."/>
            <person name="Chang L."/>
            <person name="Qiu J."/>
            <person name="Zhao L."/>
            <person name="Xie H.B."/>
            <person name="Fu W.Y."/>
            <person name="Jin J."/>
            <person name="Li X.W."/>
            <person name="Jiao Y."/>
            <person name="Zhou C.C."/>
            <person name="Tu T."/>
            <person name="Chai C.Y."/>
            <person name="Gao J.L."/>
            <person name="Fan L.J."/>
            <person name="van de Weg E."/>
            <person name="Wang J.Y."/>
            <person name="Gao Z.S."/>
        </authorList>
    </citation>
    <scope>NUCLEOTIDE SEQUENCE [LARGE SCALE GENOMIC DNA]</scope>
    <source>
        <tissue evidence="3">Leaves</tissue>
    </source>
</reference>
<organism evidence="3 5">
    <name type="scientific">Morella rubra</name>
    <name type="common">Chinese bayberry</name>
    <dbReference type="NCBI Taxonomy" id="262757"/>
    <lineage>
        <taxon>Eukaryota</taxon>
        <taxon>Viridiplantae</taxon>
        <taxon>Streptophyta</taxon>
        <taxon>Embryophyta</taxon>
        <taxon>Tracheophyta</taxon>
        <taxon>Spermatophyta</taxon>
        <taxon>Magnoliopsida</taxon>
        <taxon>eudicotyledons</taxon>
        <taxon>Gunneridae</taxon>
        <taxon>Pentapetalae</taxon>
        <taxon>rosids</taxon>
        <taxon>fabids</taxon>
        <taxon>Fagales</taxon>
        <taxon>Myricaceae</taxon>
        <taxon>Morella</taxon>
    </lineage>
</organism>
<proteinExistence type="inferred from homology"/>
<evidence type="ECO:0000313" key="4">
    <source>
        <dbReference type="EMBL" id="KAB1223692.1"/>
    </source>
</evidence>
<evidence type="ECO:0000256" key="2">
    <source>
        <dbReference type="ARBA" id="ARBA00022676"/>
    </source>
</evidence>
<name>A0A6A1WEJ7_9ROSI</name>
<comment type="caution">
    <text evidence="3">The sequence shown here is derived from an EMBL/GenBank/DDBJ whole genome shotgun (WGS) entry which is preliminary data.</text>
</comment>
<dbReference type="OrthoDB" id="5835829at2759"/>